<organism evidence="1 2">
    <name type="scientific">Prorocentrum cordatum</name>
    <dbReference type="NCBI Taxonomy" id="2364126"/>
    <lineage>
        <taxon>Eukaryota</taxon>
        <taxon>Sar</taxon>
        <taxon>Alveolata</taxon>
        <taxon>Dinophyceae</taxon>
        <taxon>Prorocentrales</taxon>
        <taxon>Prorocentraceae</taxon>
        <taxon>Prorocentrum</taxon>
    </lineage>
</organism>
<evidence type="ECO:0000313" key="1">
    <source>
        <dbReference type="EMBL" id="CAK0837852.1"/>
    </source>
</evidence>
<sequence>ATMKELMEVTTISGKFLPVSLIRRPRVPGAKAARSSRLRHRYRSKLQAQRLCQARRDFDPTGVQAVLAVARPPAVEEYGQGKKSTPHVHIKAWAVDEPVSDRKVMMLEALEPEEVALYCEEQKVMASPSHCNQVMFKELENQYGCLRGEYREYVAYLTRPDLVKGVRRLTKESEVRAVAGFTVVPRRSGDKQRKILMTCAFSYLTREVQERTT</sequence>
<name>A0ABN9SZ02_9DINO</name>
<protein>
    <submittedName>
        <fullName evidence="1">Uncharacterized protein</fullName>
    </submittedName>
</protein>
<feature type="non-terminal residue" evidence="1">
    <location>
        <position position="1"/>
    </location>
</feature>
<proteinExistence type="predicted"/>
<accession>A0ABN9SZ02</accession>
<keyword evidence="2" id="KW-1185">Reference proteome</keyword>
<comment type="caution">
    <text evidence="1">The sequence shown here is derived from an EMBL/GenBank/DDBJ whole genome shotgun (WGS) entry which is preliminary data.</text>
</comment>
<reference evidence="1" key="1">
    <citation type="submission" date="2023-10" db="EMBL/GenBank/DDBJ databases">
        <authorList>
            <person name="Chen Y."/>
            <person name="Shah S."/>
            <person name="Dougan E. K."/>
            <person name="Thang M."/>
            <person name="Chan C."/>
        </authorList>
    </citation>
    <scope>NUCLEOTIDE SEQUENCE [LARGE SCALE GENOMIC DNA]</scope>
</reference>
<gene>
    <name evidence="1" type="ORF">PCOR1329_LOCUS33938</name>
</gene>
<evidence type="ECO:0000313" key="2">
    <source>
        <dbReference type="Proteomes" id="UP001189429"/>
    </source>
</evidence>
<dbReference type="EMBL" id="CAUYUJ010014180">
    <property type="protein sequence ID" value="CAK0837852.1"/>
    <property type="molecule type" value="Genomic_DNA"/>
</dbReference>
<dbReference type="Proteomes" id="UP001189429">
    <property type="component" value="Unassembled WGS sequence"/>
</dbReference>